<evidence type="ECO:0000313" key="8">
    <source>
        <dbReference type="EMBL" id="BDA77252.1"/>
    </source>
</evidence>
<name>A0ABN6K8J2_9LEPT</name>
<feature type="transmembrane region" description="Helical" evidence="6">
    <location>
        <begin position="21"/>
        <end position="42"/>
    </location>
</feature>
<evidence type="ECO:0000256" key="4">
    <source>
        <dbReference type="ARBA" id="ARBA00022989"/>
    </source>
</evidence>
<feature type="transmembrane region" description="Helical" evidence="6">
    <location>
        <begin position="146"/>
        <end position="179"/>
    </location>
</feature>
<evidence type="ECO:0000256" key="1">
    <source>
        <dbReference type="ARBA" id="ARBA00004141"/>
    </source>
</evidence>
<feature type="transmembrane region" description="Helical" evidence="6">
    <location>
        <begin position="278"/>
        <end position="298"/>
    </location>
</feature>
<gene>
    <name evidence="8" type="primary">citT</name>
    <name evidence="8" type="ORF">LPTSP3_g01820</name>
</gene>
<feature type="transmembrane region" description="Helical" evidence="6">
    <location>
        <begin position="230"/>
        <end position="257"/>
    </location>
</feature>
<organism evidence="8 9">
    <name type="scientific">Leptospira kobayashii</name>
    <dbReference type="NCBI Taxonomy" id="1917830"/>
    <lineage>
        <taxon>Bacteria</taxon>
        <taxon>Pseudomonadati</taxon>
        <taxon>Spirochaetota</taxon>
        <taxon>Spirochaetia</taxon>
        <taxon>Leptospirales</taxon>
        <taxon>Leptospiraceae</taxon>
        <taxon>Leptospira</taxon>
    </lineage>
</organism>
<comment type="subcellular location">
    <subcellularLocation>
        <location evidence="1">Membrane</location>
        <topology evidence="1">Multi-pass membrane protein</topology>
    </subcellularLocation>
</comment>
<feature type="transmembrane region" description="Helical" evidence="6">
    <location>
        <begin position="62"/>
        <end position="87"/>
    </location>
</feature>
<evidence type="ECO:0000256" key="2">
    <source>
        <dbReference type="ARBA" id="ARBA00022448"/>
    </source>
</evidence>
<dbReference type="Proteomes" id="UP000245263">
    <property type="component" value="Chromosome 1"/>
</dbReference>
<dbReference type="InterPro" id="IPR004680">
    <property type="entry name" value="Cit_transptr-like_dom"/>
</dbReference>
<feature type="transmembrane region" description="Helical" evidence="6">
    <location>
        <begin position="447"/>
        <end position="475"/>
    </location>
</feature>
<dbReference type="NCBIfam" id="TIGR00785">
    <property type="entry name" value="dass"/>
    <property type="match status" value="1"/>
</dbReference>
<dbReference type="PANTHER" id="PTHR10283">
    <property type="entry name" value="SOLUTE CARRIER FAMILY 13 MEMBER"/>
    <property type="match status" value="1"/>
</dbReference>
<keyword evidence="5 6" id="KW-0472">Membrane</keyword>
<keyword evidence="3 6" id="KW-0812">Transmembrane</keyword>
<keyword evidence="2" id="KW-0813">Transport</keyword>
<feature type="domain" description="Citrate transporter-like" evidence="7">
    <location>
        <begin position="64"/>
        <end position="402"/>
    </location>
</feature>
<sequence>MKALSILYKTANTEGNRQATMPIISFLISLILLLPAGFGFYQSWFGLTPSQEINLAIGLLAAYLWVSEAIPLYVTGFLILFLELIWLLPNWGGPAPKPIVFLSCYFSETILLFLGGFVISEAIAHYRLDETLARFVIKNTKGSSLYLLIGLGLSTGFLSCWMNNTATAAMMLGLVAPMMKNLSLESHLRKSVLFVIPFSANLGGIGTPVGTLPNVIGIGYMKEKGVDIGFLPWMAFGMPVFLISVMLLCGLLYWSFLKDREEESPKLFTPLKDEISKTSLKYNLSYLIIGITILGWMTSDLHKISNGTVALVPIIAFFGLKLLDLNHFRSLSWDVLILMGGGIALGKAMEETGLAKQFIDLLLLGDNSSFSLFCIFSIMSLGLSCFLSNTSVANLMLPITMGLPTEVILPAALGATIGASLAMPFPVSTPPNALAFSYGGIKSIEMAKIGGIISILALIVFLAVGGGILHFAGWVDFSH</sequence>
<dbReference type="PANTHER" id="PTHR10283:SF92">
    <property type="entry name" value="LOW-AFFINITY PHOSPHATE TRANSPORTER PHO91"/>
    <property type="match status" value="1"/>
</dbReference>
<feature type="transmembrane region" description="Helical" evidence="6">
    <location>
        <begin position="191"/>
        <end position="210"/>
    </location>
</feature>
<dbReference type="EMBL" id="AP025028">
    <property type="protein sequence ID" value="BDA77252.1"/>
    <property type="molecule type" value="Genomic_DNA"/>
</dbReference>
<feature type="transmembrane region" description="Helical" evidence="6">
    <location>
        <begin position="99"/>
        <end position="126"/>
    </location>
</feature>
<proteinExistence type="predicted"/>
<evidence type="ECO:0000256" key="3">
    <source>
        <dbReference type="ARBA" id="ARBA00022692"/>
    </source>
</evidence>
<evidence type="ECO:0000256" key="6">
    <source>
        <dbReference type="SAM" id="Phobius"/>
    </source>
</evidence>
<evidence type="ECO:0000259" key="7">
    <source>
        <dbReference type="Pfam" id="PF03600"/>
    </source>
</evidence>
<keyword evidence="4 6" id="KW-1133">Transmembrane helix</keyword>
<reference evidence="8 9" key="1">
    <citation type="submission" date="2021-08" db="EMBL/GenBank/DDBJ databases">
        <title>Complete genome sequence of Leptospira kobayashii strain E30.</title>
        <authorList>
            <person name="Nakao R."/>
            <person name="Nakamura S."/>
            <person name="Masuzawa T."/>
            <person name="Koizumi N."/>
        </authorList>
    </citation>
    <scope>NUCLEOTIDE SEQUENCE [LARGE SCALE GENOMIC DNA]</scope>
    <source>
        <strain evidence="8 9">E30</strain>
    </source>
</reference>
<accession>A0ABN6K8J2</accession>
<feature type="transmembrane region" description="Helical" evidence="6">
    <location>
        <begin position="304"/>
        <end position="323"/>
    </location>
</feature>
<feature type="transmembrane region" description="Helical" evidence="6">
    <location>
        <begin position="407"/>
        <end position="427"/>
    </location>
</feature>
<evidence type="ECO:0000313" key="9">
    <source>
        <dbReference type="Proteomes" id="UP000245263"/>
    </source>
</evidence>
<evidence type="ECO:0000256" key="5">
    <source>
        <dbReference type="ARBA" id="ARBA00023136"/>
    </source>
</evidence>
<dbReference type="Pfam" id="PF03600">
    <property type="entry name" value="CitMHS"/>
    <property type="match status" value="1"/>
</dbReference>
<protein>
    <submittedName>
        <fullName evidence="8">Sodium:sulfate symporter</fullName>
    </submittedName>
</protein>
<keyword evidence="9" id="KW-1185">Reference proteome</keyword>
<feature type="transmembrane region" description="Helical" evidence="6">
    <location>
        <begin position="369"/>
        <end position="387"/>
    </location>
</feature>
<dbReference type="InterPro" id="IPR001898">
    <property type="entry name" value="SLC13A/DASS"/>
</dbReference>